<protein>
    <submittedName>
        <fullName evidence="1">Uncharacterized protein</fullName>
    </submittedName>
</protein>
<proteinExistence type="predicted"/>
<gene>
    <name evidence="1" type="ORF">SLEP1_g8372</name>
</gene>
<comment type="caution">
    <text evidence="1">The sequence shown here is derived from an EMBL/GenBank/DDBJ whole genome shotgun (WGS) entry which is preliminary data.</text>
</comment>
<name>A0AAV5I741_9ROSI</name>
<sequence length="55" mass="6090">MQDKPFPENLLSLLETQLPRFPDFPGTYQQVESGICYGQCLPIGSISHLAIVPTV</sequence>
<dbReference type="Proteomes" id="UP001054252">
    <property type="component" value="Unassembled WGS sequence"/>
</dbReference>
<evidence type="ECO:0000313" key="2">
    <source>
        <dbReference type="Proteomes" id="UP001054252"/>
    </source>
</evidence>
<dbReference type="AlphaFoldDB" id="A0AAV5I741"/>
<organism evidence="1 2">
    <name type="scientific">Rubroshorea leprosula</name>
    <dbReference type="NCBI Taxonomy" id="152421"/>
    <lineage>
        <taxon>Eukaryota</taxon>
        <taxon>Viridiplantae</taxon>
        <taxon>Streptophyta</taxon>
        <taxon>Embryophyta</taxon>
        <taxon>Tracheophyta</taxon>
        <taxon>Spermatophyta</taxon>
        <taxon>Magnoliopsida</taxon>
        <taxon>eudicotyledons</taxon>
        <taxon>Gunneridae</taxon>
        <taxon>Pentapetalae</taxon>
        <taxon>rosids</taxon>
        <taxon>malvids</taxon>
        <taxon>Malvales</taxon>
        <taxon>Dipterocarpaceae</taxon>
        <taxon>Rubroshorea</taxon>
    </lineage>
</organism>
<dbReference type="EMBL" id="BPVZ01000008">
    <property type="protein sequence ID" value="GKU94950.1"/>
    <property type="molecule type" value="Genomic_DNA"/>
</dbReference>
<keyword evidence="2" id="KW-1185">Reference proteome</keyword>
<reference evidence="1 2" key="1">
    <citation type="journal article" date="2021" name="Commun. Biol.">
        <title>The genome of Shorea leprosula (Dipterocarpaceae) highlights the ecological relevance of drought in aseasonal tropical rainforests.</title>
        <authorList>
            <person name="Ng K.K.S."/>
            <person name="Kobayashi M.J."/>
            <person name="Fawcett J.A."/>
            <person name="Hatakeyama M."/>
            <person name="Paape T."/>
            <person name="Ng C.H."/>
            <person name="Ang C.C."/>
            <person name="Tnah L.H."/>
            <person name="Lee C.T."/>
            <person name="Nishiyama T."/>
            <person name="Sese J."/>
            <person name="O'Brien M.J."/>
            <person name="Copetti D."/>
            <person name="Mohd Noor M.I."/>
            <person name="Ong R.C."/>
            <person name="Putra M."/>
            <person name="Sireger I.Z."/>
            <person name="Indrioko S."/>
            <person name="Kosugi Y."/>
            <person name="Izuno A."/>
            <person name="Isagi Y."/>
            <person name="Lee S.L."/>
            <person name="Shimizu K.K."/>
        </authorList>
    </citation>
    <scope>NUCLEOTIDE SEQUENCE [LARGE SCALE GENOMIC DNA]</scope>
    <source>
        <strain evidence="1">214</strain>
    </source>
</reference>
<accession>A0AAV5I741</accession>
<evidence type="ECO:0000313" key="1">
    <source>
        <dbReference type="EMBL" id="GKU94950.1"/>
    </source>
</evidence>